<keyword evidence="2" id="KW-1185">Reference proteome</keyword>
<reference evidence="1 2" key="1">
    <citation type="journal article" date="2016" name="Sci. Rep.">
        <title>Metabolic traits of an uncultured archaeal lineage -MSBL1- from brine pools of the Red Sea.</title>
        <authorList>
            <person name="Mwirichia R."/>
            <person name="Alam I."/>
            <person name="Rashid M."/>
            <person name="Vinu M."/>
            <person name="Ba-Alawi W."/>
            <person name="Anthony Kamau A."/>
            <person name="Kamanda Ngugi D."/>
            <person name="Goker M."/>
            <person name="Klenk H.P."/>
            <person name="Bajic V."/>
            <person name="Stingl U."/>
        </authorList>
    </citation>
    <scope>NUCLEOTIDE SEQUENCE [LARGE SCALE GENOMIC DNA]</scope>
    <source>
        <strain evidence="1">SCGC-AAA261F17</strain>
    </source>
</reference>
<accession>A0A133V593</accession>
<sequence length="309" mass="35913">MTENTAYEESLSHLLEEINISNIKDSLQKSDFKKLERAHDSTHEFMLLAPYSFPITEEKWHAKSAFLIYHWEAFHKAHRSLLEALTGHYNSGYILLRSCLENLLRGALWECLAHKKFREDADVIKEKAGTKIGDTKKTILDWINGLIEREPSIEKDLENTSGGIFDKIAPLFEDADLRDLIPYPKTTLQQLREWGILEAISNPVEEIYEDLYSELSADVHVIPDATDIGRRLLSESEENIFQVKVNLNELMRFTEILHRVIDIGIVIELNVLEDWIKKSEDARKNLRKRQPTIENLELEFSSEKLRKLI</sequence>
<evidence type="ECO:0000313" key="2">
    <source>
        <dbReference type="Proteomes" id="UP000070035"/>
    </source>
</evidence>
<dbReference type="Proteomes" id="UP000070035">
    <property type="component" value="Unassembled WGS sequence"/>
</dbReference>
<protein>
    <submittedName>
        <fullName evidence="1">Uncharacterized protein</fullName>
    </submittedName>
</protein>
<organism evidence="1 2">
    <name type="scientific">candidate division MSBL1 archaeon SCGC-AAA261F17</name>
    <dbReference type="NCBI Taxonomy" id="1698274"/>
    <lineage>
        <taxon>Archaea</taxon>
        <taxon>Methanobacteriati</taxon>
        <taxon>Methanobacteriota</taxon>
        <taxon>candidate division MSBL1</taxon>
    </lineage>
</organism>
<name>A0A133V593_9EURY</name>
<dbReference type="EMBL" id="LHXY01000032">
    <property type="protein sequence ID" value="KXB01615.1"/>
    <property type="molecule type" value="Genomic_DNA"/>
</dbReference>
<dbReference type="AlphaFoldDB" id="A0A133V593"/>
<comment type="caution">
    <text evidence="1">The sequence shown here is derived from an EMBL/GenBank/DDBJ whole genome shotgun (WGS) entry which is preliminary data.</text>
</comment>
<evidence type="ECO:0000313" key="1">
    <source>
        <dbReference type="EMBL" id="KXB01615.1"/>
    </source>
</evidence>
<gene>
    <name evidence="1" type="ORF">AKJ44_02340</name>
</gene>
<proteinExistence type="predicted"/>